<gene>
    <name evidence="2" type="ORF">SHKM778_79180</name>
</gene>
<name>A0AAT9HVB7_9ACTN</name>
<evidence type="ECO:0000313" key="2">
    <source>
        <dbReference type="EMBL" id="BFO21530.1"/>
    </source>
</evidence>
<proteinExistence type="predicted"/>
<feature type="transmembrane region" description="Helical" evidence="1">
    <location>
        <begin position="74"/>
        <end position="97"/>
    </location>
</feature>
<keyword evidence="1" id="KW-0812">Transmembrane</keyword>
<reference evidence="2" key="1">
    <citation type="submission" date="2024-06" db="EMBL/GenBank/DDBJ databases">
        <authorList>
            <consortium name="consrtm"/>
            <person name="Uemura M."/>
            <person name="Terahara T."/>
        </authorList>
    </citation>
    <scope>NUCLEOTIDE SEQUENCE</scope>
    <source>
        <strain evidence="2">KM77-8</strain>
    </source>
</reference>
<keyword evidence="1" id="KW-0472">Membrane</keyword>
<dbReference type="EMBL" id="AP035768">
    <property type="protein sequence ID" value="BFO21530.1"/>
    <property type="molecule type" value="Genomic_DNA"/>
</dbReference>
<organism evidence="2">
    <name type="scientific">Streptomyces haneummycinicus</name>
    <dbReference type="NCBI Taxonomy" id="3074435"/>
    <lineage>
        <taxon>Bacteria</taxon>
        <taxon>Bacillati</taxon>
        <taxon>Actinomycetota</taxon>
        <taxon>Actinomycetes</taxon>
        <taxon>Kitasatosporales</taxon>
        <taxon>Streptomycetaceae</taxon>
        <taxon>Streptomyces</taxon>
    </lineage>
</organism>
<dbReference type="AlphaFoldDB" id="A0AAT9HVB7"/>
<keyword evidence="1" id="KW-1133">Transmembrane helix</keyword>
<accession>A0AAT9HVB7</accession>
<protein>
    <submittedName>
        <fullName evidence="2">Uncharacterized protein</fullName>
    </submittedName>
</protein>
<sequence>MRAVVLQAARAAASADDEVRAHADGRDDRDRADDDAGLLAAVTGRRGLARHAVAGLAVGRLLTVRLLRRDTRLALLRVAVPGLAGLAGLLGVAVAGLRSLRLLAVRSLLAVRPGLLGLLPAVRARLVLTHDWVPLQMFTRC</sequence>
<reference evidence="2" key="2">
    <citation type="submission" date="2024-07" db="EMBL/GenBank/DDBJ databases">
        <title>Streptomyces haneummycinica sp. nov., a new antibiotic-producing actinobacterium isolated from marine sediment.</title>
        <authorList>
            <person name="Uemura M."/>
            <person name="Hamada M."/>
            <person name="Hirano S."/>
            <person name="Kobayashi K."/>
            <person name="Ohshiro T."/>
            <person name="Kobayashi T."/>
            <person name="Terahara T."/>
        </authorList>
    </citation>
    <scope>NUCLEOTIDE SEQUENCE</scope>
    <source>
        <strain evidence="2">KM77-8</strain>
    </source>
</reference>
<evidence type="ECO:0000256" key="1">
    <source>
        <dbReference type="SAM" id="Phobius"/>
    </source>
</evidence>